<gene>
    <name evidence="2" type="ORF">ACFFFU_08380</name>
</gene>
<dbReference type="EMBL" id="JBHLTF010000029">
    <property type="protein sequence ID" value="MFC0717764.1"/>
    <property type="molecule type" value="Genomic_DNA"/>
</dbReference>
<keyword evidence="1" id="KW-0472">Membrane</keyword>
<evidence type="ECO:0000313" key="2">
    <source>
        <dbReference type="EMBL" id="MFC0717764.1"/>
    </source>
</evidence>
<reference evidence="2 3" key="1">
    <citation type="submission" date="2024-09" db="EMBL/GenBank/DDBJ databases">
        <authorList>
            <person name="Sun Q."/>
            <person name="Mori K."/>
        </authorList>
    </citation>
    <scope>NUCLEOTIDE SEQUENCE [LARGE SCALE GENOMIC DNA]</scope>
    <source>
        <strain evidence="2 3">KCTC 52403</strain>
    </source>
</reference>
<evidence type="ECO:0008006" key="4">
    <source>
        <dbReference type="Google" id="ProtNLM"/>
    </source>
</evidence>
<sequence>MNATRLWSPVRWLGILVLLLMAVAVAYAGYTAISYWPSIAV</sequence>
<evidence type="ECO:0000313" key="3">
    <source>
        <dbReference type="Proteomes" id="UP001589898"/>
    </source>
</evidence>
<accession>A0ABV6SWF9</accession>
<feature type="transmembrane region" description="Helical" evidence="1">
    <location>
        <begin position="12"/>
        <end position="36"/>
    </location>
</feature>
<keyword evidence="3" id="KW-1185">Reference proteome</keyword>
<dbReference type="RefSeq" id="WP_268245210.1">
    <property type="nucleotide sequence ID" value="NZ_BMZT01000007.1"/>
</dbReference>
<evidence type="ECO:0000256" key="1">
    <source>
        <dbReference type="SAM" id="Phobius"/>
    </source>
</evidence>
<proteinExistence type="predicted"/>
<comment type="caution">
    <text evidence="2">The sequence shown here is derived from an EMBL/GenBank/DDBJ whole genome shotgun (WGS) entry which is preliminary data.</text>
</comment>
<name>A0ABV6SWF9_9GAMM</name>
<keyword evidence="1" id="KW-1133">Transmembrane helix</keyword>
<organism evidence="2 3">
    <name type="scientific">Luteimonas padinae</name>
    <dbReference type="NCBI Taxonomy" id="1714359"/>
    <lineage>
        <taxon>Bacteria</taxon>
        <taxon>Pseudomonadati</taxon>
        <taxon>Pseudomonadota</taxon>
        <taxon>Gammaproteobacteria</taxon>
        <taxon>Lysobacterales</taxon>
        <taxon>Lysobacteraceae</taxon>
        <taxon>Luteimonas</taxon>
    </lineage>
</organism>
<keyword evidence="1" id="KW-0812">Transmembrane</keyword>
<dbReference type="Proteomes" id="UP001589898">
    <property type="component" value="Unassembled WGS sequence"/>
</dbReference>
<protein>
    <recommendedName>
        <fullName evidence="4">DUF4175 domain-containing protein</fullName>
    </recommendedName>
</protein>